<protein>
    <recommendedName>
        <fullName evidence="4">Lipoprotein</fullName>
    </recommendedName>
</protein>
<feature type="compositionally biased region" description="Basic residues" evidence="1">
    <location>
        <begin position="40"/>
        <end position="50"/>
    </location>
</feature>
<evidence type="ECO:0000313" key="2">
    <source>
        <dbReference type="EMBL" id="MFD0282816.1"/>
    </source>
</evidence>
<dbReference type="Proteomes" id="UP001596957">
    <property type="component" value="Unassembled WGS sequence"/>
</dbReference>
<sequence length="214" mass="22633">MRGRSKAATVATIAGAVALVVLQGCGTETGGQDAADVHTRSSKPAHRPAKPKAPTVCVGKQPVGSLPGPKHGETDGTPLWRVMAYVEKRAEKHYRTVYTGLSVDQAHQATDVYRIPSEGFDADVCGAAEKGVTVRLHDTDINEKDLTALSDRISADMGRWDGTFELREVGPDVRGFVFVGVDDPAKARPVIAKAFGTKHIRVRHVGPASAASAG</sequence>
<dbReference type="EMBL" id="JBHTEC010000001">
    <property type="protein sequence ID" value="MFD0282816.1"/>
    <property type="molecule type" value="Genomic_DNA"/>
</dbReference>
<accession>A0ABW2VE82</accession>
<dbReference type="RefSeq" id="WP_381249436.1">
    <property type="nucleotide sequence ID" value="NZ_JBHTBI010000004.1"/>
</dbReference>
<keyword evidence="3" id="KW-1185">Reference proteome</keyword>
<reference evidence="3" key="1">
    <citation type="journal article" date="2019" name="Int. J. Syst. Evol. Microbiol.">
        <title>The Global Catalogue of Microorganisms (GCM) 10K type strain sequencing project: providing services to taxonomists for standard genome sequencing and annotation.</title>
        <authorList>
            <consortium name="The Broad Institute Genomics Platform"/>
            <consortium name="The Broad Institute Genome Sequencing Center for Infectious Disease"/>
            <person name="Wu L."/>
            <person name="Ma J."/>
        </authorList>
    </citation>
    <scope>NUCLEOTIDE SEQUENCE [LARGE SCALE GENOMIC DNA]</scope>
    <source>
        <strain evidence="3">CGMCC 4.7198</strain>
    </source>
</reference>
<dbReference type="PROSITE" id="PS51257">
    <property type="entry name" value="PROKAR_LIPOPROTEIN"/>
    <property type="match status" value="1"/>
</dbReference>
<organism evidence="2 3">
    <name type="scientific">Streptomyces lutosisoli</name>
    <dbReference type="NCBI Taxonomy" id="2665721"/>
    <lineage>
        <taxon>Bacteria</taxon>
        <taxon>Bacillati</taxon>
        <taxon>Actinomycetota</taxon>
        <taxon>Actinomycetes</taxon>
        <taxon>Kitasatosporales</taxon>
        <taxon>Streptomycetaceae</taxon>
        <taxon>Streptomyces</taxon>
    </lineage>
</organism>
<gene>
    <name evidence="2" type="ORF">ACFQZP_14195</name>
</gene>
<feature type="region of interest" description="Disordered" evidence="1">
    <location>
        <begin position="29"/>
        <end position="74"/>
    </location>
</feature>
<name>A0ABW2VE82_9ACTN</name>
<evidence type="ECO:0000313" key="3">
    <source>
        <dbReference type="Proteomes" id="UP001596957"/>
    </source>
</evidence>
<comment type="caution">
    <text evidence="2">The sequence shown here is derived from an EMBL/GenBank/DDBJ whole genome shotgun (WGS) entry which is preliminary data.</text>
</comment>
<evidence type="ECO:0008006" key="4">
    <source>
        <dbReference type="Google" id="ProtNLM"/>
    </source>
</evidence>
<evidence type="ECO:0000256" key="1">
    <source>
        <dbReference type="SAM" id="MobiDB-lite"/>
    </source>
</evidence>
<proteinExistence type="predicted"/>